<dbReference type="RefSeq" id="WP_029311700.1">
    <property type="nucleotide sequence ID" value="NZ_FTNE01000015.1"/>
</dbReference>
<dbReference type="InterPro" id="IPR013424">
    <property type="entry name" value="Ice-binding_C"/>
</dbReference>
<feature type="transmembrane region" description="Helical" evidence="1">
    <location>
        <begin position="225"/>
        <end position="244"/>
    </location>
</feature>
<evidence type="ECO:0000313" key="5">
    <source>
        <dbReference type="Proteomes" id="UP000186308"/>
    </source>
</evidence>
<keyword evidence="1" id="KW-1133">Transmembrane helix</keyword>
<feature type="signal peptide" evidence="2">
    <location>
        <begin position="1"/>
        <end position="22"/>
    </location>
</feature>
<evidence type="ECO:0000256" key="2">
    <source>
        <dbReference type="SAM" id="SignalP"/>
    </source>
</evidence>
<sequence>MKPSFMPLLLVFALSLPVAASASVVIRFDPTVPSTTATATISYSGSYVTPAQATAPFAASPFSFTATLPAQSYAPDGIGTGLVFSGVSGTYTNNDVTTSYSNATLDLLGQYIQTFQNGVLIGQTEQTLFILTINSLLQTGDRYTLNMVADQFLYTEQAPLVANPLTAPLSTFTPAIVTMLPGSFSVLSGGIASYTPPLQPDPEASVNAGGSGTVASPLVAVPEPGSLILLGGGVLMFALINWWLRRRAARAMILRLR</sequence>
<keyword evidence="2" id="KW-0732">Signal</keyword>
<reference evidence="4 5" key="1">
    <citation type="submission" date="2017-01" db="EMBL/GenBank/DDBJ databases">
        <authorList>
            <person name="Varghese N."/>
            <person name="Submissions S."/>
        </authorList>
    </citation>
    <scope>NUCLEOTIDE SEQUENCE [LARGE SCALE GENOMIC DNA]</scope>
    <source>
        <strain evidence="4 5">ATCC 35905</strain>
    </source>
</reference>
<feature type="chain" id="PRO_5034872512" evidence="2">
    <location>
        <begin position="23"/>
        <end position="257"/>
    </location>
</feature>
<protein>
    <submittedName>
        <fullName evidence="4">PEP-CTERM protein-sorting domain-containing protein</fullName>
    </submittedName>
</protein>
<evidence type="ECO:0000259" key="3">
    <source>
        <dbReference type="Pfam" id="PF07589"/>
    </source>
</evidence>
<dbReference type="NCBIfam" id="TIGR02595">
    <property type="entry name" value="PEP_CTERM"/>
    <property type="match status" value="1"/>
</dbReference>
<keyword evidence="1" id="KW-0472">Membrane</keyword>
<evidence type="ECO:0000256" key="1">
    <source>
        <dbReference type="SAM" id="Phobius"/>
    </source>
</evidence>
<feature type="domain" description="Ice-binding protein C-terminal" evidence="3">
    <location>
        <begin position="220"/>
        <end position="245"/>
    </location>
</feature>
<dbReference type="EMBL" id="FTNE01000015">
    <property type="protein sequence ID" value="SIR10319.1"/>
    <property type="molecule type" value="Genomic_DNA"/>
</dbReference>
<comment type="caution">
    <text evidence="4">The sequence shown here is derived from an EMBL/GenBank/DDBJ whole genome shotgun (WGS) entry which is preliminary data.</text>
</comment>
<dbReference type="Proteomes" id="UP000186308">
    <property type="component" value="Unassembled WGS sequence"/>
</dbReference>
<keyword evidence="5" id="KW-1185">Reference proteome</keyword>
<evidence type="ECO:0000313" key="4">
    <source>
        <dbReference type="EMBL" id="SIR10319.1"/>
    </source>
</evidence>
<keyword evidence="1" id="KW-0812">Transmembrane</keyword>
<accession>A0A8G2FES9</accession>
<dbReference type="Pfam" id="PF07589">
    <property type="entry name" value="PEP-CTERM"/>
    <property type="match status" value="1"/>
</dbReference>
<organism evidence="4 5">
    <name type="scientific">Acidiphilium rubrum</name>
    <dbReference type="NCBI Taxonomy" id="526"/>
    <lineage>
        <taxon>Bacteria</taxon>
        <taxon>Pseudomonadati</taxon>
        <taxon>Pseudomonadota</taxon>
        <taxon>Alphaproteobacteria</taxon>
        <taxon>Acetobacterales</taxon>
        <taxon>Acidocellaceae</taxon>
        <taxon>Acidiphilium</taxon>
    </lineage>
</organism>
<dbReference type="AlphaFoldDB" id="A0A8G2FES9"/>
<proteinExistence type="predicted"/>
<name>A0A8G2FES9_ACIRU</name>
<gene>
    <name evidence="4" type="ORF">SAMN05421828_11580</name>
</gene>